<reference evidence="9" key="1">
    <citation type="journal article" date="2020" name="Stud. Mycol.">
        <title>101 Dothideomycetes genomes: A test case for predicting lifestyles and emergence of pathogens.</title>
        <authorList>
            <person name="Haridas S."/>
            <person name="Albert R."/>
            <person name="Binder M."/>
            <person name="Bloem J."/>
            <person name="LaButti K."/>
            <person name="Salamov A."/>
            <person name="Andreopoulos B."/>
            <person name="Baker S."/>
            <person name="Barry K."/>
            <person name="Bills G."/>
            <person name="Bluhm B."/>
            <person name="Cannon C."/>
            <person name="Castanera R."/>
            <person name="Culley D."/>
            <person name="Daum C."/>
            <person name="Ezra D."/>
            <person name="Gonzalez J."/>
            <person name="Henrissat B."/>
            <person name="Kuo A."/>
            <person name="Liang C."/>
            <person name="Lipzen A."/>
            <person name="Lutzoni F."/>
            <person name="Magnuson J."/>
            <person name="Mondo S."/>
            <person name="Nolan M."/>
            <person name="Ohm R."/>
            <person name="Pangilinan J."/>
            <person name="Park H.-J."/>
            <person name="Ramirez L."/>
            <person name="Alfaro M."/>
            <person name="Sun H."/>
            <person name="Tritt A."/>
            <person name="Yoshinaga Y."/>
            <person name="Zwiers L.-H."/>
            <person name="Turgeon B."/>
            <person name="Goodwin S."/>
            <person name="Spatafora J."/>
            <person name="Crous P."/>
            <person name="Grigoriev I."/>
        </authorList>
    </citation>
    <scope>NUCLEOTIDE SEQUENCE [LARGE SCALE GENOMIC DNA]</scope>
    <source>
        <strain evidence="9">CBS 304.66</strain>
    </source>
</reference>
<proteinExistence type="inferred from homology"/>
<protein>
    <submittedName>
        <fullName evidence="8">HlyIII-domain-containing protein</fullName>
    </submittedName>
</protein>
<dbReference type="OrthoDB" id="529367at2759"/>
<organism evidence="8 9">
    <name type="scientific">Lojkania enalia</name>
    <dbReference type="NCBI Taxonomy" id="147567"/>
    <lineage>
        <taxon>Eukaryota</taxon>
        <taxon>Fungi</taxon>
        <taxon>Dikarya</taxon>
        <taxon>Ascomycota</taxon>
        <taxon>Pezizomycotina</taxon>
        <taxon>Dothideomycetes</taxon>
        <taxon>Pleosporomycetidae</taxon>
        <taxon>Pleosporales</taxon>
        <taxon>Pleosporales incertae sedis</taxon>
        <taxon>Lojkania</taxon>
    </lineage>
</organism>
<keyword evidence="6" id="KW-0862">Zinc</keyword>
<feature type="transmembrane region" description="Helical" evidence="7">
    <location>
        <begin position="245"/>
        <end position="261"/>
    </location>
</feature>
<keyword evidence="4 7" id="KW-1133">Transmembrane helix</keyword>
<evidence type="ECO:0000256" key="3">
    <source>
        <dbReference type="ARBA" id="ARBA00022692"/>
    </source>
</evidence>
<dbReference type="EMBL" id="ML986607">
    <property type="protein sequence ID" value="KAF2265418.1"/>
    <property type="molecule type" value="Genomic_DNA"/>
</dbReference>
<dbReference type="AlphaFoldDB" id="A0A9P4KB58"/>
<feature type="binding site" evidence="6">
    <location>
        <position position="279"/>
    </location>
    <ligand>
        <name>Zn(2+)</name>
        <dbReference type="ChEBI" id="CHEBI:29105"/>
    </ligand>
</feature>
<dbReference type="GO" id="GO:0046872">
    <property type="term" value="F:metal ion binding"/>
    <property type="evidence" value="ECO:0007669"/>
    <property type="project" value="UniProtKB-KW"/>
</dbReference>
<dbReference type="GO" id="GO:0006882">
    <property type="term" value="P:intracellular zinc ion homeostasis"/>
    <property type="evidence" value="ECO:0007669"/>
    <property type="project" value="TreeGrafter"/>
</dbReference>
<evidence type="ECO:0000256" key="2">
    <source>
        <dbReference type="ARBA" id="ARBA00007018"/>
    </source>
</evidence>
<comment type="similarity">
    <text evidence="2">Belongs to the ADIPOR family.</text>
</comment>
<feature type="transmembrane region" description="Helical" evidence="7">
    <location>
        <begin position="281"/>
        <end position="301"/>
    </location>
</feature>
<feature type="binding site" evidence="6">
    <location>
        <position position="283"/>
    </location>
    <ligand>
        <name>Zn(2+)</name>
        <dbReference type="ChEBI" id="CHEBI:29105"/>
    </ligand>
</feature>
<dbReference type="InterPro" id="IPR004254">
    <property type="entry name" value="AdipoR/HlyIII-related"/>
</dbReference>
<feature type="transmembrane region" description="Helical" evidence="7">
    <location>
        <begin position="113"/>
        <end position="136"/>
    </location>
</feature>
<comment type="subcellular location">
    <subcellularLocation>
        <location evidence="1">Membrane</location>
        <topology evidence="1">Multi-pass membrane protein</topology>
    </subcellularLocation>
</comment>
<sequence>MASVSLVLRRPHLLLRRVPAQDRKGKHQAEAANSHLLTFEELPKWYQDNPHIQTCYRPVSNSYNSCIHSLTYLHNETMNIYTHLLPAIILALALPTLQLNISRIYHHAPWTDRFMLTLTPMATLATLSLSTTYHTLMNHSPFISASCLLADYTGILVLILTSFISGIYVGFYDSSWHQNLYWGMIVALIAVSCTLVLHPRLQGPTYRPHRTTAFILTALSGFAPVLHGVWRYGWAEAYHEKGVKWWLAEGFWYGLGATFFATRWPEKVSRRTDVWGSSHQLFHVCVVVGAGCHCWGVWRVWKGWV</sequence>
<gene>
    <name evidence="8" type="ORF">CC78DRAFT_201158</name>
</gene>
<dbReference type="PANTHER" id="PTHR20855">
    <property type="entry name" value="ADIPOR/PROGESTIN RECEPTOR-RELATED"/>
    <property type="match status" value="1"/>
</dbReference>
<feature type="transmembrane region" description="Helical" evidence="7">
    <location>
        <begin position="148"/>
        <end position="168"/>
    </location>
</feature>
<keyword evidence="5 7" id="KW-0472">Membrane</keyword>
<feature type="transmembrane region" description="Helical" evidence="7">
    <location>
        <begin position="80"/>
        <end position="101"/>
    </location>
</feature>
<dbReference type="Pfam" id="PF03006">
    <property type="entry name" value="HlyIII"/>
    <property type="match status" value="1"/>
</dbReference>
<dbReference type="GO" id="GO:0016020">
    <property type="term" value="C:membrane"/>
    <property type="evidence" value="ECO:0007669"/>
    <property type="project" value="UniProtKB-SubCell"/>
</dbReference>
<dbReference type="Proteomes" id="UP000800093">
    <property type="component" value="Unassembled WGS sequence"/>
</dbReference>
<evidence type="ECO:0000256" key="4">
    <source>
        <dbReference type="ARBA" id="ARBA00022989"/>
    </source>
</evidence>
<evidence type="ECO:0000256" key="5">
    <source>
        <dbReference type="ARBA" id="ARBA00023136"/>
    </source>
</evidence>
<keyword evidence="6" id="KW-0479">Metal-binding</keyword>
<name>A0A9P4KB58_9PLEO</name>
<feature type="transmembrane region" description="Helical" evidence="7">
    <location>
        <begin position="213"/>
        <end position="233"/>
    </location>
</feature>
<keyword evidence="3 7" id="KW-0812">Transmembrane</keyword>
<evidence type="ECO:0000313" key="8">
    <source>
        <dbReference type="EMBL" id="KAF2265418.1"/>
    </source>
</evidence>
<evidence type="ECO:0000256" key="1">
    <source>
        <dbReference type="ARBA" id="ARBA00004141"/>
    </source>
</evidence>
<comment type="caution">
    <text evidence="8">The sequence shown here is derived from an EMBL/GenBank/DDBJ whole genome shotgun (WGS) entry which is preliminary data.</text>
</comment>
<dbReference type="PANTHER" id="PTHR20855:SF52">
    <property type="entry name" value="ADIPONECTIN RECEPTOR PROTEIN"/>
    <property type="match status" value="1"/>
</dbReference>
<evidence type="ECO:0000313" key="9">
    <source>
        <dbReference type="Proteomes" id="UP000800093"/>
    </source>
</evidence>
<evidence type="ECO:0000256" key="7">
    <source>
        <dbReference type="SAM" id="Phobius"/>
    </source>
</evidence>
<evidence type="ECO:0000256" key="6">
    <source>
        <dbReference type="PIRSR" id="PIRSR604254-1"/>
    </source>
</evidence>
<keyword evidence="9" id="KW-1185">Reference proteome</keyword>
<feature type="transmembrane region" description="Helical" evidence="7">
    <location>
        <begin position="180"/>
        <end position="201"/>
    </location>
</feature>
<dbReference type="GO" id="GO:0038023">
    <property type="term" value="F:signaling receptor activity"/>
    <property type="evidence" value="ECO:0007669"/>
    <property type="project" value="TreeGrafter"/>
</dbReference>
<accession>A0A9P4KB58</accession>
<feature type="binding site" evidence="6">
    <location>
        <position position="134"/>
    </location>
    <ligand>
        <name>Zn(2+)</name>
        <dbReference type="ChEBI" id="CHEBI:29105"/>
    </ligand>
</feature>